<comment type="caution">
    <text evidence="1">The sequence shown here is derived from an EMBL/GenBank/DDBJ whole genome shotgun (WGS) entry which is preliminary data.</text>
</comment>
<reference evidence="1 2" key="1">
    <citation type="submission" date="2021-06" db="EMBL/GenBank/DDBJ databases">
        <authorList>
            <person name="Kallberg Y."/>
            <person name="Tangrot J."/>
            <person name="Rosling A."/>
        </authorList>
    </citation>
    <scope>NUCLEOTIDE SEQUENCE [LARGE SCALE GENOMIC DNA]</scope>
    <source>
        <strain evidence="1 2">120-4 pot B 10/14</strain>
    </source>
</reference>
<protein>
    <submittedName>
        <fullName evidence="1">42343_t:CDS:1</fullName>
    </submittedName>
</protein>
<proteinExistence type="predicted"/>
<dbReference type="EMBL" id="CAJVQB010077914">
    <property type="protein sequence ID" value="CAG8845010.1"/>
    <property type="molecule type" value="Genomic_DNA"/>
</dbReference>
<keyword evidence="2" id="KW-1185">Reference proteome</keyword>
<dbReference type="Proteomes" id="UP000789901">
    <property type="component" value="Unassembled WGS sequence"/>
</dbReference>
<evidence type="ECO:0000313" key="2">
    <source>
        <dbReference type="Proteomes" id="UP000789901"/>
    </source>
</evidence>
<name>A0ABN7X0C9_GIGMA</name>
<sequence length="54" mass="6240">IDNNRNKSSEEENFLSEDAVVDLNEIRFGMSGSCNINMQLDDMDEAKFVNRRNN</sequence>
<organism evidence="1 2">
    <name type="scientific">Gigaspora margarita</name>
    <dbReference type="NCBI Taxonomy" id="4874"/>
    <lineage>
        <taxon>Eukaryota</taxon>
        <taxon>Fungi</taxon>
        <taxon>Fungi incertae sedis</taxon>
        <taxon>Mucoromycota</taxon>
        <taxon>Glomeromycotina</taxon>
        <taxon>Glomeromycetes</taxon>
        <taxon>Diversisporales</taxon>
        <taxon>Gigasporaceae</taxon>
        <taxon>Gigaspora</taxon>
    </lineage>
</organism>
<evidence type="ECO:0000313" key="1">
    <source>
        <dbReference type="EMBL" id="CAG8845010.1"/>
    </source>
</evidence>
<gene>
    <name evidence="1" type="ORF">GMARGA_LOCUS37409</name>
</gene>
<feature type="non-terminal residue" evidence="1">
    <location>
        <position position="1"/>
    </location>
</feature>
<accession>A0ABN7X0C9</accession>